<dbReference type="GO" id="GO:0003677">
    <property type="term" value="F:DNA binding"/>
    <property type="evidence" value="ECO:0007669"/>
    <property type="project" value="UniProtKB-KW"/>
</dbReference>
<sequence>MITIAELRARNNKMSQQKLADEIGVGVDSVRRWERDIYTISANNLKKLATYFNVSADDLLGT</sequence>
<name>A0A9D2AY13_9SPHI</name>
<dbReference type="SUPFAM" id="SSF47413">
    <property type="entry name" value="lambda repressor-like DNA-binding domains"/>
    <property type="match status" value="1"/>
</dbReference>
<dbReference type="CDD" id="cd00093">
    <property type="entry name" value="HTH_XRE"/>
    <property type="match status" value="1"/>
</dbReference>
<reference evidence="3" key="1">
    <citation type="journal article" date="2021" name="PeerJ">
        <title>Extensive microbial diversity within the chicken gut microbiome revealed by metagenomics and culture.</title>
        <authorList>
            <person name="Gilroy R."/>
            <person name="Ravi A."/>
            <person name="Getino M."/>
            <person name="Pursley I."/>
            <person name="Horton D.L."/>
            <person name="Alikhan N.F."/>
            <person name="Baker D."/>
            <person name="Gharbi K."/>
            <person name="Hall N."/>
            <person name="Watson M."/>
            <person name="Adriaenssens E.M."/>
            <person name="Foster-Nyarko E."/>
            <person name="Jarju S."/>
            <person name="Secka A."/>
            <person name="Antonio M."/>
            <person name="Oren A."/>
            <person name="Chaudhuri R.R."/>
            <person name="La Ragione R."/>
            <person name="Hildebrand F."/>
            <person name="Pallen M.J."/>
        </authorList>
    </citation>
    <scope>NUCLEOTIDE SEQUENCE</scope>
    <source>
        <strain evidence="3">1719</strain>
    </source>
</reference>
<dbReference type="InterPro" id="IPR001387">
    <property type="entry name" value="Cro/C1-type_HTH"/>
</dbReference>
<feature type="non-terminal residue" evidence="3">
    <location>
        <position position="62"/>
    </location>
</feature>
<feature type="domain" description="HTH cro/C1-type" evidence="2">
    <location>
        <begin position="4"/>
        <end position="59"/>
    </location>
</feature>
<comment type="caution">
    <text evidence="3">The sequence shown here is derived from an EMBL/GenBank/DDBJ whole genome shotgun (WGS) entry which is preliminary data.</text>
</comment>
<reference evidence="3" key="2">
    <citation type="submission" date="2021-04" db="EMBL/GenBank/DDBJ databases">
        <authorList>
            <person name="Gilroy R."/>
        </authorList>
    </citation>
    <scope>NUCLEOTIDE SEQUENCE</scope>
    <source>
        <strain evidence="3">1719</strain>
    </source>
</reference>
<gene>
    <name evidence="3" type="ORF">H9853_03675</name>
</gene>
<evidence type="ECO:0000313" key="4">
    <source>
        <dbReference type="Proteomes" id="UP000824156"/>
    </source>
</evidence>
<accession>A0A9D2AY13</accession>
<proteinExistence type="predicted"/>
<evidence type="ECO:0000256" key="1">
    <source>
        <dbReference type="ARBA" id="ARBA00023125"/>
    </source>
</evidence>
<protein>
    <submittedName>
        <fullName evidence="3">Helix-turn-helix transcriptional regulator</fullName>
    </submittedName>
</protein>
<keyword evidence="1" id="KW-0238">DNA-binding</keyword>
<dbReference type="EMBL" id="DXEZ01000105">
    <property type="protein sequence ID" value="HIX54100.1"/>
    <property type="molecule type" value="Genomic_DNA"/>
</dbReference>
<dbReference type="Gene3D" id="1.10.260.40">
    <property type="entry name" value="lambda repressor-like DNA-binding domains"/>
    <property type="match status" value="1"/>
</dbReference>
<dbReference type="PANTHER" id="PTHR46558:SF11">
    <property type="entry name" value="HTH-TYPE TRANSCRIPTIONAL REGULATOR XRE"/>
    <property type="match status" value="1"/>
</dbReference>
<dbReference type="Proteomes" id="UP000824156">
    <property type="component" value="Unassembled WGS sequence"/>
</dbReference>
<dbReference type="PROSITE" id="PS50943">
    <property type="entry name" value="HTH_CROC1"/>
    <property type="match status" value="1"/>
</dbReference>
<dbReference type="AlphaFoldDB" id="A0A9D2AY13"/>
<evidence type="ECO:0000259" key="2">
    <source>
        <dbReference type="PROSITE" id="PS50943"/>
    </source>
</evidence>
<dbReference type="Pfam" id="PF01381">
    <property type="entry name" value="HTH_3"/>
    <property type="match status" value="1"/>
</dbReference>
<dbReference type="PANTHER" id="PTHR46558">
    <property type="entry name" value="TRACRIPTIONAL REGULATORY PROTEIN-RELATED-RELATED"/>
    <property type="match status" value="1"/>
</dbReference>
<dbReference type="InterPro" id="IPR010982">
    <property type="entry name" value="Lambda_DNA-bd_dom_sf"/>
</dbReference>
<evidence type="ECO:0000313" key="3">
    <source>
        <dbReference type="EMBL" id="HIX54100.1"/>
    </source>
</evidence>
<dbReference type="SMART" id="SM00530">
    <property type="entry name" value="HTH_XRE"/>
    <property type="match status" value="1"/>
</dbReference>
<organism evidence="3 4">
    <name type="scientific">Candidatus Sphingobacterium stercoripullorum</name>
    <dbReference type="NCBI Taxonomy" id="2838759"/>
    <lineage>
        <taxon>Bacteria</taxon>
        <taxon>Pseudomonadati</taxon>
        <taxon>Bacteroidota</taxon>
        <taxon>Sphingobacteriia</taxon>
        <taxon>Sphingobacteriales</taxon>
        <taxon>Sphingobacteriaceae</taxon>
        <taxon>Sphingobacterium</taxon>
    </lineage>
</organism>